<keyword evidence="1" id="KW-0812">Transmembrane</keyword>
<organism evidence="2 3">
    <name type="scientific">Trichinella papuae</name>
    <dbReference type="NCBI Taxonomy" id="268474"/>
    <lineage>
        <taxon>Eukaryota</taxon>
        <taxon>Metazoa</taxon>
        <taxon>Ecdysozoa</taxon>
        <taxon>Nematoda</taxon>
        <taxon>Enoplea</taxon>
        <taxon>Dorylaimia</taxon>
        <taxon>Trichinellida</taxon>
        <taxon>Trichinellidae</taxon>
        <taxon>Trichinella</taxon>
    </lineage>
</organism>
<dbReference type="Proteomes" id="UP000054843">
    <property type="component" value="Unassembled WGS sequence"/>
</dbReference>
<proteinExistence type="predicted"/>
<sequence>MDNTEARARAVLLKAALKMPRPLFIPAVNVMALDLLLLLVSLLFRTPFNVQQEMSQLLLRCTVKLTELSLVALFDLSLWGIEGKRLLSFSILVVFHYFPVSVADRISTTTTGNRSNRLQDVPCHRRVKDAVVYYTHPPSLFCISKN</sequence>
<evidence type="ECO:0000256" key="1">
    <source>
        <dbReference type="SAM" id="Phobius"/>
    </source>
</evidence>
<dbReference type="EMBL" id="JYDO01000185">
    <property type="protein sequence ID" value="KRZ67811.1"/>
    <property type="molecule type" value="Genomic_DNA"/>
</dbReference>
<feature type="transmembrane region" description="Helical" evidence="1">
    <location>
        <begin position="23"/>
        <end position="45"/>
    </location>
</feature>
<evidence type="ECO:0000313" key="3">
    <source>
        <dbReference type="Proteomes" id="UP000054843"/>
    </source>
</evidence>
<protein>
    <submittedName>
        <fullName evidence="2">Uncharacterized protein</fullName>
    </submittedName>
</protein>
<keyword evidence="3" id="KW-1185">Reference proteome</keyword>
<dbReference type="OrthoDB" id="5913811at2759"/>
<evidence type="ECO:0000313" key="2">
    <source>
        <dbReference type="EMBL" id="KRZ67811.1"/>
    </source>
</evidence>
<dbReference type="AlphaFoldDB" id="A0A0V1M808"/>
<accession>A0A0V1M808</accession>
<keyword evidence="1" id="KW-0472">Membrane</keyword>
<name>A0A0V1M808_9BILA</name>
<keyword evidence="1" id="KW-1133">Transmembrane helix</keyword>
<comment type="caution">
    <text evidence="2">The sequence shown here is derived from an EMBL/GenBank/DDBJ whole genome shotgun (WGS) entry which is preliminary data.</text>
</comment>
<gene>
    <name evidence="2" type="ORF">T10_1486</name>
</gene>
<reference evidence="2 3" key="1">
    <citation type="submission" date="2015-01" db="EMBL/GenBank/DDBJ databases">
        <title>Evolution of Trichinella species and genotypes.</title>
        <authorList>
            <person name="Korhonen P.K."/>
            <person name="Edoardo P."/>
            <person name="Giuseppe L.R."/>
            <person name="Gasser R.B."/>
        </authorList>
    </citation>
    <scope>NUCLEOTIDE SEQUENCE [LARGE SCALE GENOMIC DNA]</scope>
    <source>
        <strain evidence="2">ISS1980</strain>
    </source>
</reference>